<evidence type="ECO:0000256" key="1">
    <source>
        <dbReference type="SAM" id="MobiDB-lite"/>
    </source>
</evidence>
<keyword evidence="2" id="KW-1133">Transmembrane helix</keyword>
<evidence type="ECO:0000313" key="4">
    <source>
        <dbReference type="EMBL" id="KGF21281.1"/>
    </source>
</evidence>
<feature type="region of interest" description="Disordered" evidence="1">
    <location>
        <begin position="138"/>
        <end position="172"/>
    </location>
</feature>
<keyword evidence="2" id="KW-0812">Transmembrane</keyword>
<comment type="caution">
    <text evidence="4">The sequence shown here is derived from an EMBL/GenBank/DDBJ whole genome shotgun (WGS) entry which is preliminary data.</text>
</comment>
<dbReference type="InterPro" id="IPR018392">
    <property type="entry name" value="LysM"/>
</dbReference>
<feature type="compositionally biased region" description="Polar residues" evidence="1">
    <location>
        <begin position="140"/>
        <end position="156"/>
    </location>
</feature>
<organism evidence="4 6">
    <name type="scientific">Pseudoglutamicibacter albus DNF00011</name>
    <dbReference type="NCBI Taxonomy" id="1401063"/>
    <lineage>
        <taxon>Bacteria</taxon>
        <taxon>Bacillati</taxon>
        <taxon>Actinomycetota</taxon>
        <taxon>Actinomycetes</taxon>
        <taxon>Micrococcales</taxon>
        <taxon>Micrococcaceae</taxon>
        <taxon>Pseudoglutamicibacter</taxon>
    </lineage>
</organism>
<dbReference type="EMBL" id="JRNH01000004">
    <property type="protein sequence ID" value="KGF21536.1"/>
    <property type="molecule type" value="Genomic_DNA"/>
</dbReference>
<protein>
    <recommendedName>
        <fullName evidence="3">LysM domain-containing protein</fullName>
    </recommendedName>
</protein>
<feature type="transmembrane region" description="Helical" evidence="2">
    <location>
        <begin position="48"/>
        <end position="70"/>
    </location>
</feature>
<evidence type="ECO:0000256" key="2">
    <source>
        <dbReference type="SAM" id="Phobius"/>
    </source>
</evidence>
<reference evidence="4 6" key="1">
    <citation type="submission" date="2014-07" db="EMBL/GenBank/DDBJ databases">
        <authorList>
            <person name="McCorrison J."/>
            <person name="Sanka R."/>
            <person name="Torralba M."/>
            <person name="Gillis M."/>
            <person name="Haft D.H."/>
            <person name="Methe B."/>
            <person name="Sutton G."/>
            <person name="Nelson K.E."/>
        </authorList>
    </citation>
    <scope>NUCLEOTIDE SEQUENCE [LARGE SCALE GENOMIC DNA]</scope>
    <source>
        <strain evidence="4 6">DNF00011</strain>
    </source>
</reference>
<keyword evidence="2" id="KW-0472">Membrane</keyword>
<dbReference type="Gene3D" id="3.10.350.10">
    <property type="entry name" value="LysM domain"/>
    <property type="match status" value="1"/>
</dbReference>
<sequence>MNQKASRIHITAAWIAPVLGLIIGATGLALLNPWFPAAESADTLIARIGAWALCLISAWLLFTHTLALLLRGLSSLGVSTERWSRWVPRASAVAAGLILAAPATSHAAPTPDTTVVTTETTTHASPTPFSAAFPIDDQEQQAPSTKQQQETFTIKKSNPVPLPRNMGTPARNDTVVVTSGDTLWDIAARHLGPGATPQQIAAETNRWHQANRDLLGDNPHLIMPGQELHIPA</sequence>
<proteinExistence type="predicted"/>
<evidence type="ECO:0000313" key="6">
    <source>
        <dbReference type="Proteomes" id="UP000053528"/>
    </source>
</evidence>
<evidence type="ECO:0000313" key="5">
    <source>
        <dbReference type="EMBL" id="KGF21536.1"/>
    </source>
</evidence>
<dbReference type="EMBL" id="JRNH01000004">
    <property type="protein sequence ID" value="KGF21281.1"/>
    <property type="molecule type" value="Genomic_DNA"/>
</dbReference>
<dbReference type="PANTHER" id="PTHR34700:SF4">
    <property type="entry name" value="PHAGE-LIKE ELEMENT PBSX PROTEIN XKDP"/>
    <property type="match status" value="1"/>
</dbReference>
<name>A0A095YGQ3_9MICC</name>
<dbReference type="Pfam" id="PF01476">
    <property type="entry name" value="LysM"/>
    <property type="match status" value="1"/>
</dbReference>
<dbReference type="AlphaFoldDB" id="A0A095YGQ3"/>
<dbReference type="RefSeq" id="WP_035754453.1">
    <property type="nucleotide sequence ID" value="NZ_JRNH01000004.1"/>
</dbReference>
<dbReference type="PANTHER" id="PTHR34700">
    <property type="entry name" value="POTASSIUM BINDING PROTEIN KBP"/>
    <property type="match status" value="1"/>
</dbReference>
<accession>A0A095YGQ3</accession>
<dbReference type="CDD" id="cd00118">
    <property type="entry name" value="LysM"/>
    <property type="match status" value="1"/>
</dbReference>
<dbReference type="InterPro" id="IPR036779">
    <property type="entry name" value="LysM_dom_sf"/>
</dbReference>
<evidence type="ECO:0000259" key="3">
    <source>
        <dbReference type="PROSITE" id="PS51782"/>
    </source>
</evidence>
<feature type="domain" description="LysM" evidence="3">
    <location>
        <begin position="173"/>
        <end position="230"/>
    </location>
</feature>
<gene>
    <name evidence="4" type="ORF">HMPREF2128_00745</name>
    <name evidence="5" type="ORF">HMPREF2128_02495</name>
</gene>
<dbReference type="InterPro" id="IPR052196">
    <property type="entry name" value="Bact_Kbp"/>
</dbReference>
<feature type="transmembrane region" description="Helical" evidence="2">
    <location>
        <begin position="12"/>
        <end position="36"/>
    </location>
</feature>
<dbReference type="PROSITE" id="PS51782">
    <property type="entry name" value="LYSM"/>
    <property type="match status" value="1"/>
</dbReference>
<dbReference type="Proteomes" id="UP000053528">
    <property type="component" value="Unassembled WGS sequence"/>
</dbReference>